<evidence type="ECO:0008006" key="3">
    <source>
        <dbReference type="Google" id="ProtNLM"/>
    </source>
</evidence>
<feature type="compositionally biased region" description="Basic and acidic residues" evidence="1">
    <location>
        <begin position="418"/>
        <end position="430"/>
    </location>
</feature>
<comment type="caution">
    <text evidence="2">The sequence shown here is derived from an EMBL/GenBank/DDBJ whole genome shotgun (WGS) entry which is preliminary data.</text>
</comment>
<dbReference type="InterPro" id="IPR036465">
    <property type="entry name" value="vWFA_dom_sf"/>
</dbReference>
<reference evidence="2" key="1">
    <citation type="journal article" date="2012" name="Science">
        <title>Fermentation, hydrogen, and sulfur metabolism in multiple uncultivated bacterial phyla.</title>
        <authorList>
            <person name="Wrighton K.C."/>
            <person name="Thomas B.C."/>
            <person name="Sharon I."/>
            <person name="Miller C.S."/>
            <person name="Castelle C.J."/>
            <person name="VerBerkmoes N.C."/>
            <person name="Wilkins M.J."/>
            <person name="Hettich R.L."/>
            <person name="Lipton M.S."/>
            <person name="Williams K.H."/>
            <person name="Long P.E."/>
            <person name="Banfield J.F."/>
        </authorList>
    </citation>
    <scope>NUCLEOTIDE SEQUENCE [LARGE SCALE GENOMIC DNA]</scope>
</reference>
<name>K2FGD9_9BACT</name>
<dbReference type="EMBL" id="AMFJ01000027">
    <property type="protein sequence ID" value="EKE30191.1"/>
    <property type="molecule type" value="Genomic_DNA"/>
</dbReference>
<protein>
    <recommendedName>
        <fullName evidence="3">VWFA domain-containing protein</fullName>
    </recommendedName>
</protein>
<organism evidence="2">
    <name type="scientific">uncultured bacterium</name>
    <name type="common">gcode 4</name>
    <dbReference type="NCBI Taxonomy" id="1234023"/>
    <lineage>
        <taxon>Bacteria</taxon>
        <taxon>environmental samples</taxon>
    </lineage>
</organism>
<feature type="region of interest" description="Disordered" evidence="1">
    <location>
        <begin position="418"/>
        <end position="447"/>
    </location>
</feature>
<feature type="compositionally biased region" description="Polar residues" evidence="1">
    <location>
        <begin position="352"/>
        <end position="384"/>
    </location>
</feature>
<evidence type="ECO:0000256" key="1">
    <source>
        <dbReference type="SAM" id="MobiDB-lite"/>
    </source>
</evidence>
<accession>K2FGD9</accession>
<dbReference type="SUPFAM" id="SSF53300">
    <property type="entry name" value="vWA-like"/>
    <property type="match status" value="1"/>
</dbReference>
<feature type="region of interest" description="Disordered" evidence="1">
    <location>
        <begin position="296"/>
        <end position="322"/>
    </location>
</feature>
<evidence type="ECO:0000313" key="2">
    <source>
        <dbReference type="EMBL" id="EKE30191.1"/>
    </source>
</evidence>
<feature type="region of interest" description="Disordered" evidence="1">
    <location>
        <begin position="350"/>
        <end position="392"/>
    </location>
</feature>
<dbReference type="AlphaFoldDB" id="K2FGD9"/>
<gene>
    <name evidence="2" type="ORF">ACD_2C00027G0004</name>
</gene>
<sequence length="855" mass="102667">MALLNPTDTSDKINIQKLVSWCDYYSQWSPISISIDPNFDWPAAIDLGNLNRPRMILNPVLMKEKLWYNDAQIFVDVFHEIEHYVEESDMESTNKWRIISEKRKKRLLDAWMRWKTMHKIENIMRDCYVDNQVISPTKAPVLKNELERMFRNSLYKWIDYEKEPLHIQLMNAIWREYRLPDERCKVSPKVRIILERLKRNWSLRDATTWPLDKRLENIWANIEPQIMKLFEEDLKNQEEQKKNGKWAWAPMPWAWDSQSQQKQQGTWGSWESKSWEQWQDWWAPQQWAQWENINPWEVPDDASSGQGNKGDKKSEDWGSDWEKWQPQQWASWWEWGNWNPDKWNPSWEWENKSNWAPGNPPSQWWDSSISKPQAWNPWSSNWKPETQDAPMGAAKQKGVESLIEKMRKKLAQMAWIWDQDKGNGESDKTGEPTGKPEPWEDSSSDQWSEWNKWDSSVKWNSDWGNKWEEGDDATPELTWKNPFESYYDSRNELSKLFEESLWTDNLKQLSQAIYKAKTQTKTDKTREQLERDNRVKNMWVDPKDDAKFKEHLRNLEKYDNFLKELENLVNPKTWEFVMTEIEELFEKIRSHRLKPKYKSRWPVDMDRGVRLDSASLAGWIADIESWNLDPYMFEEDYREEKEDIRTGNFELTLVTDWSQSMSDHGKNPQQKIACLLIFEALKRLHDRLADAVYEMKSPIEFSTSWIMFKWWKSIVDIKGESSDFTDKDRIDCFNKLDYCRWWDTNDYDAIDKLIINIKNKWSEYSDDMKSWKIKNIVVVLTDWDSTNAALLKKKLQILRGYWVIIYAIWITAEGRAVKTNYFSADPSMGYWEVCEDVNMLSVTLEQILFEHLEKL</sequence>
<feature type="compositionally biased region" description="Basic and acidic residues" evidence="1">
    <location>
        <begin position="309"/>
        <end position="322"/>
    </location>
</feature>
<proteinExistence type="predicted"/>